<reference evidence="4" key="1">
    <citation type="submission" date="2018-09" db="EMBL/GenBank/DDBJ databases">
        <authorList>
            <person name="Zhu H."/>
        </authorList>
    </citation>
    <scope>NUCLEOTIDE SEQUENCE [LARGE SCALE GENOMIC DNA]</scope>
    <source>
        <strain evidence="4">K1W22B-1</strain>
    </source>
</reference>
<dbReference type="InterPro" id="IPR050508">
    <property type="entry name" value="Methyltransf_Superfamily"/>
</dbReference>
<dbReference type="GO" id="GO:0008168">
    <property type="term" value="F:methyltransferase activity"/>
    <property type="evidence" value="ECO:0007669"/>
    <property type="project" value="UniProtKB-KW"/>
</dbReference>
<dbReference type="InterPro" id="IPR029063">
    <property type="entry name" value="SAM-dependent_MTases_sf"/>
</dbReference>
<sequence>MDETTYPAVAVEWLVGPDQKSVLEIGAGAGGLTAQLVALGHDVHATDPSADAIEKLNERLPGVRTSTATAERLPNLDSSVDVVVCRRFSLYDEDVALAEFARVLRPGGHLALVIETHDVKIPWVRKFSRLLNRGTAPVEVPESLVRSVQFGFVEDAQFRHWSTVDEPDLCDITLAEPAVASLDPHAQERVLAEVRALYADYGRGRDGMQLPSIAHCFRSSVVENPWSVPTREGAEGEETDPASTDEQPADGPGDGPADGHDDGDLLIDFR</sequence>
<evidence type="ECO:0000313" key="4">
    <source>
        <dbReference type="Proteomes" id="UP000276542"/>
    </source>
</evidence>
<comment type="caution">
    <text evidence="3">The sequence shown here is derived from an EMBL/GenBank/DDBJ whole genome shotgun (WGS) entry which is preliminary data.</text>
</comment>
<dbReference type="OrthoDB" id="9797252at2"/>
<gene>
    <name evidence="3" type="ORF">D4739_07300</name>
</gene>
<name>A0A3A5H9H7_9ACTN</name>
<dbReference type="InterPro" id="IPR041698">
    <property type="entry name" value="Methyltransf_25"/>
</dbReference>
<proteinExistence type="predicted"/>
<dbReference type="PANTHER" id="PTHR42912:SF95">
    <property type="entry name" value="METHYLTRANSFERASE TYPE 11 DOMAIN-CONTAINING PROTEIN"/>
    <property type="match status" value="1"/>
</dbReference>
<evidence type="ECO:0000313" key="3">
    <source>
        <dbReference type="EMBL" id="RJS46045.1"/>
    </source>
</evidence>
<dbReference type="RefSeq" id="WP_120059944.1">
    <property type="nucleotide sequence ID" value="NZ_QYRP01000002.1"/>
</dbReference>
<dbReference type="AlphaFoldDB" id="A0A3A5H9H7"/>
<feature type="region of interest" description="Disordered" evidence="1">
    <location>
        <begin position="226"/>
        <end position="270"/>
    </location>
</feature>
<dbReference type="CDD" id="cd02440">
    <property type="entry name" value="AdoMet_MTases"/>
    <property type="match status" value="1"/>
</dbReference>
<dbReference type="Pfam" id="PF13649">
    <property type="entry name" value="Methyltransf_25"/>
    <property type="match status" value="1"/>
</dbReference>
<evidence type="ECO:0000256" key="1">
    <source>
        <dbReference type="SAM" id="MobiDB-lite"/>
    </source>
</evidence>
<dbReference type="GO" id="GO:0032259">
    <property type="term" value="P:methylation"/>
    <property type="evidence" value="ECO:0007669"/>
    <property type="project" value="UniProtKB-KW"/>
</dbReference>
<accession>A0A3A5H9H7</accession>
<dbReference type="Gene3D" id="3.40.50.150">
    <property type="entry name" value="Vaccinia Virus protein VP39"/>
    <property type="match status" value="1"/>
</dbReference>
<evidence type="ECO:0000259" key="2">
    <source>
        <dbReference type="Pfam" id="PF13649"/>
    </source>
</evidence>
<dbReference type="PANTHER" id="PTHR42912">
    <property type="entry name" value="METHYLTRANSFERASE"/>
    <property type="match status" value="1"/>
</dbReference>
<keyword evidence="3" id="KW-0489">Methyltransferase</keyword>
<keyword evidence="4" id="KW-1185">Reference proteome</keyword>
<dbReference type="Proteomes" id="UP000276542">
    <property type="component" value="Unassembled WGS sequence"/>
</dbReference>
<feature type="domain" description="Methyltransferase" evidence="2">
    <location>
        <begin position="22"/>
        <end position="108"/>
    </location>
</feature>
<feature type="compositionally biased region" description="Basic and acidic residues" evidence="1">
    <location>
        <begin position="257"/>
        <end position="270"/>
    </location>
</feature>
<protein>
    <submittedName>
        <fullName evidence="3">Class I SAM-dependent methyltransferase</fullName>
    </submittedName>
</protein>
<dbReference type="EMBL" id="QYRP01000002">
    <property type="protein sequence ID" value="RJS46045.1"/>
    <property type="molecule type" value="Genomic_DNA"/>
</dbReference>
<keyword evidence="3" id="KW-0808">Transferase</keyword>
<organism evidence="3 4">
    <name type="scientific">Nocardioides cavernaquae</name>
    <dbReference type="NCBI Taxonomy" id="2321396"/>
    <lineage>
        <taxon>Bacteria</taxon>
        <taxon>Bacillati</taxon>
        <taxon>Actinomycetota</taxon>
        <taxon>Actinomycetes</taxon>
        <taxon>Propionibacteriales</taxon>
        <taxon>Nocardioidaceae</taxon>
        <taxon>Nocardioides</taxon>
    </lineage>
</organism>
<dbReference type="SUPFAM" id="SSF53335">
    <property type="entry name" value="S-adenosyl-L-methionine-dependent methyltransferases"/>
    <property type="match status" value="1"/>
</dbReference>